<evidence type="ECO:0000313" key="9">
    <source>
        <dbReference type="Proteomes" id="UP000028525"/>
    </source>
</evidence>
<keyword evidence="5 6" id="KW-0472">Membrane</keyword>
<comment type="caution">
    <text evidence="8">The sequence shown here is derived from an EMBL/GenBank/DDBJ whole genome shotgun (WGS) entry which is preliminary data.</text>
</comment>
<evidence type="ECO:0000313" key="8">
    <source>
        <dbReference type="EMBL" id="KEZ90853.1"/>
    </source>
</evidence>
<keyword evidence="4 6" id="KW-1133">Transmembrane helix</keyword>
<evidence type="ECO:0000256" key="7">
    <source>
        <dbReference type="SAM" id="SignalP"/>
    </source>
</evidence>
<evidence type="ECO:0000256" key="2">
    <source>
        <dbReference type="ARBA" id="ARBA00022475"/>
    </source>
</evidence>
<dbReference type="Pfam" id="PF04277">
    <property type="entry name" value="OAD_gamma"/>
    <property type="match status" value="1"/>
</dbReference>
<name>A0A084JPG9_9FIRM</name>
<dbReference type="GO" id="GO:0015081">
    <property type="term" value="F:sodium ion transmembrane transporter activity"/>
    <property type="evidence" value="ECO:0007669"/>
    <property type="project" value="InterPro"/>
</dbReference>
<protein>
    <submittedName>
        <fullName evidence="8">Sodium pump decarboxylase subunit gamma</fullName>
    </submittedName>
</protein>
<dbReference type="NCBIfam" id="TIGR01195">
    <property type="entry name" value="oadG_fam"/>
    <property type="match status" value="1"/>
</dbReference>
<dbReference type="STRING" id="29354.IO98_05525"/>
<dbReference type="GO" id="GO:0036376">
    <property type="term" value="P:sodium ion export across plasma membrane"/>
    <property type="evidence" value="ECO:0007669"/>
    <property type="project" value="InterPro"/>
</dbReference>
<feature type="signal peptide" evidence="7">
    <location>
        <begin position="1"/>
        <end position="27"/>
    </location>
</feature>
<feature type="transmembrane region" description="Helical" evidence="6">
    <location>
        <begin position="159"/>
        <end position="182"/>
    </location>
</feature>
<evidence type="ECO:0000256" key="5">
    <source>
        <dbReference type="ARBA" id="ARBA00023136"/>
    </source>
</evidence>
<keyword evidence="2" id="KW-1003">Cell membrane</keyword>
<dbReference type="EMBL" id="JPME01000008">
    <property type="protein sequence ID" value="KEZ90853.1"/>
    <property type="molecule type" value="Genomic_DNA"/>
</dbReference>
<organism evidence="8 9">
    <name type="scientific">Lacrimispora celerecrescens</name>
    <dbReference type="NCBI Taxonomy" id="29354"/>
    <lineage>
        <taxon>Bacteria</taxon>
        <taxon>Bacillati</taxon>
        <taxon>Bacillota</taxon>
        <taxon>Clostridia</taxon>
        <taxon>Lachnospirales</taxon>
        <taxon>Lachnospiraceae</taxon>
        <taxon>Lacrimispora</taxon>
    </lineage>
</organism>
<dbReference type="PROSITE" id="PS51257">
    <property type="entry name" value="PROKAR_LIPOPROTEIN"/>
    <property type="match status" value="1"/>
</dbReference>
<proteinExistence type="predicted"/>
<gene>
    <name evidence="8" type="ORF">IO98_05525</name>
</gene>
<dbReference type="GO" id="GO:0005886">
    <property type="term" value="C:plasma membrane"/>
    <property type="evidence" value="ECO:0007669"/>
    <property type="project" value="UniProtKB-SubCell"/>
</dbReference>
<evidence type="ECO:0000256" key="6">
    <source>
        <dbReference type="SAM" id="Phobius"/>
    </source>
</evidence>
<keyword evidence="9" id="KW-1185">Reference proteome</keyword>
<dbReference type="Gene3D" id="3.10.450.590">
    <property type="match status" value="1"/>
</dbReference>
<evidence type="ECO:0000256" key="1">
    <source>
        <dbReference type="ARBA" id="ARBA00004236"/>
    </source>
</evidence>
<dbReference type="OrthoDB" id="1912660at2"/>
<dbReference type="InterPro" id="IPR005899">
    <property type="entry name" value="Na_pump_deCOase"/>
</dbReference>
<reference evidence="8 9" key="1">
    <citation type="submission" date="2014-07" db="EMBL/GenBank/DDBJ databases">
        <title>Draft genome of Clostridium celerecrescens 152B isolated from sediments associated with methane hydrate from Krishna Godavari basin.</title>
        <authorList>
            <person name="Honkalas V.S."/>
            <person name="Dabir A.P."/>
            <person name="Arora P."/>
            <person name="Dhakephalkar P.K."/>
        </authorList>
    </citation>
    <scope>NUCLEOTIDE SEQUENCE [LARGE SCALE GENOMIC DNA]</scope>
    <source>
        <strain evidence="8 9">152B</strain>
    </source>
</reference>
<evidence type="ECO:0000256" key="3">
    <source>
        <dbReference type="ARBA" id="ARBA00022692"/>
    </source>
</evidence>
<evidence type="ECO:0000256" key="4">
    <source>
        <dbReference type="ARBA" id="ARBA00022989"/>
    </source>
</evidence>
<dbReference type="AlphaFoldDB" id="A0A084JPG9"/>
<keyword evidence="7" id="KW-0732">Signal</keyword>
<sequence length="258" mass="27922">MKLNMKRVALGLIMAACLFSLSACSKADTPAEEIDARIQSQMEQLPGSFLELYTGLEDSQIPEFKKNMQSQDEYAALAEGVDSWENIKNELGAMVSIGGTAKVEAIDHGYSATIKAEFEKRNLEFSITTDSKLTKITSVAFVPEYTLGERMEKAVFNTLMGMGTVFIVLIFISLLIGCFKYIGKLEDKFNGKANEPAPAPLPVVSASAAEIEEELELVDDLELVAVITAAIAASEGSSPSGLVVRSIRRAPAGKWKKA</sequence>
<feature type="chain" id="PRO_5001777278" evidence="7">
    <location>
        <begin position="28"/>
        <end position="258"/>
    </location>
</feature>
<accession>A0A084JPG9</accession>
<comment type="subcellular location">
    <subcellularLocation>
        <location evidence="1">Cell membrane</location>
    </subcellularLocation>
</comment>
<keyword evidence="3 6" id="KW-0812">Transmembrane</keyword>
<dbReference type="RefSeq" id="WP_038278797.1">
    <property type="nucleotide sequence ID" value="NZ_JPME01000008.1"/>
</dbReference>
<dbReference type="Proteomes" id="UP000028525">
    <property type="component" value="Unassembled WGS sequence"/>
</dbReference>